<keyword evidence="4" id="KW-0805">Transcription regulation</keyword>
<feature type="compositionally biased region" description="Polar residues" evidence="8">
    <location>
        <begin position="475"/>
        <end position="486"/>
    </location>
</feature>
<dbReference type="PANTHER" id="PTHR45093:SF2">
    <property type="entry name" value="LISH DOMAIN-CONTAINING PROTEIN"/>
    <property type="match status" value="1"/>
</dbReference>
<dbReference type="PROSITE" id="PS50896">
    <property type="entry name" value="LISH"/>
    <property type="match status" value="1"/>
</dbReference>
<feature type="repeat" description="WD" evidence="7">
    <location>
        <begin position="592"/>
        <end position="623"/>
    </location>
</feature>
<evidence type="ECO:0000313" key="9">
    <source>
        <dbReference type="EMBL" id="KAL0905789.1"/>
    </source>
</evidence>
<evidence type="ECO:0000256" key="8">
    <source>
        <dbReference type="SAM" id="MobiDB-lite"/>
    </source>
</evidence>
<dbReference type="FunFam" id="2.130.10.10:FF:000353">
    <property type="entry name" value="Transcriptional corepressor LEUNIG"/>
    <property type="match status" value="1"/>
</dbReference>
<feature type="compositionally biased region" description="Low complexity" evidence="8">
    <location>
        <begin position="89"/>
        <end position="139"/>
    </location>
</feature>
<dbReference type="InterPro" id="IPR001680">
    <property type="entry name" value="WD40_rpt"/>
</dbReference>
<dbReference type="PROSITE" id="PS50082">
    <property type="entry name" value="WD_REPEATS_2"/>
    <property type="match status" value="5"/>
</dbReference>
<evidence type="ECO:0000256" key="2">
    <source>
        <dbReference type="ARBA" id="ARBA00022574"/>
    </source>
</evidence>
<dbReference type="AlphaFoldDB" id="A0ABD0U1V6"/>
<keyword evidence="10" id="KW-1185">Reference proteome</keyword>
<keyword evidence="5" id="KW-0804">Transcription</keyword>
<dbReference type="InterPro" id="IPR015943">
    <property type="entry name" value="WD40/YVTN_repeat-like_dom_sf"/>
</dbReference>
<accession>A0ABD0U1V6</accession>
<name>A0ABD0U1V6_DENTH</name>
<dbReference type="Gene3D" id="2.130.10.10">
    <property type="entry name" value="YVTN repeat-like/Quinoprotein amine dehydrogenase"/>
    <property type="match status" value="2"/>
</dbReference>
<evidence type="ECO:0000256" key="7">
    <source>
        <dbReference type="PROSITE-ProRule" id="PRU00221"/>
    </source>
</evidence>
<protein>
    <recommendedName>
        <fullName evidence="11">Transcriptional corepressor LEUNIG</fullName>
    </recommendedName>
</protein>
<dbReference type="CDD" id="cd00200">
    <property type="entry name" value="WD40"/>
    <property type="match status" value="1"/>
</dbReference>
<feature type="region of interest" description="Disordered" evidence="8">
    <location>
        <begin position="85"/>
        <end position="161"/>
    </location>
</feature>
<evidence type="ECO:0000313" key="10">
    <source>
        <dbReference type="Proteomes" id="UP001552299"/>
    </source>
</evidence>
<evidence type="ECO:0000256" key="5">
    <source>
        <dbReference type="ARBA" id="ARBA00023163"/>
    </source>
</evidence>
<comment type="caution">
    <text evidence="9">The sequence shown here is derived from an EMBL/GenBank/DDBJ whole genome shotgun (WGS) entry which is preliminary data.</text>
</comment>
<keyword evidence="3" id="KW-0677">Repeat</keyword>
<dbReference type="SUPFAM" id="SSF50978">
    <property type="entry name" value="WD40 repeat-like"/>
    <property type="match status" value="1"/>
</dbReference>
<dbReference type="FunFam" id="2.130.10.10:FF:000495">
    <property type="entry name" value="Transcriptional corepressor LEUNIG"/>
    <property type="match status" value="1"/>
</dbReference>
<dbReference type="GO" id="GO:0005634">
    <property type="term" value="C:nucleus"/>
    <property type="evidence" value="ECO:0007669"/>
    <property type="project" value="UniProtKB-SubCell"/>
</dbReference>
<feature type="repeat" description="WD" evidence="7">
    <location>
        <begin position="677"/>
        <end position="719"/>
    </location>
</feature>
<feature type="repeat" description="WD" evidence="7">
    <location>
        <begin position="759"/>
        <end position="799"/>
    </location>
</feature>
<dbReference type="InterPro" id="IPR006594">
    <property type="entry name" value="LisH"/>
</dbReference>
<organism evidence="9 10">
    <name type="scientific">Dendrobium thyrsiflorum</name>
    <name type="common">Pinecone-like raceme dendrobium</name>
    <name type="synonym">Orchid</name>
    <dbReference type="NCBI Taxonomy" id="117978"/>
    <lineage>
        <taxon>Eukaryota</taxon>
        <taxon>Viridiplantae</taxon>
        <taxon>Streptophyta</taxon>
        <taxon>Embryophyta</taxon>
        <taxon>Tracheophyta</taxon>
        <taxon>Spermatophyta</taxon>
        <taxon>Magnoliopsida</taxon>
        <taxon>Liliopsida</taxon>
        <taxon>Asparagales</taxon>
        <taxon>Orchidaceae</taxon>
        <taxon>Epidendroideae</taxon>
        <taxon>Malaxideae</taxon>
        <taxon>Dendrobiinae</taxon>
        <taxon>Dendrobium</taxon>
    </lineage>
</organism>
<dbReference type="InterPro" id="IPR019775">
    <property type="entry name" value="WD40_repeat_CS"/>
</dbReference>
<dbReference type="Pfam" id="PF08513">
    <property type="entry name" value="LisH"/>
    <property type="match status" value="1"/>
</dbReference>
<gene>
    <name evidence="9" type="ORF">M5K25_024228</name>
</gene>
<evidence type="ECO:0000256" key="1">
    <source>
        <dbReference type="ARBA" id="ARBA00004123"/>
    </source>
</evidence>
<dbReference type="PROSITE" id="PS00678">
    <property type="entry name" value="WD_REPEATS_1"/>
    <property type="match status" value="1"/>
</dbReference>
<dbReference type="PANTHER" id="PTHR45093">
    <property type="entry name" value="TRANSCRIPTION ACTIVATOR MSS11"/>
    <property type="match status" value="1"/>
</dbReference>
<feature type="repeat" description="WD" evidence="7">
    <location>
        <begin position="844"/>
        <end position="876"/>
    </location>
</feature>
<dbReference type="EMBL" id="JANQDX010000018">
    <property type="protein sequence ID" value="KAL0905789.1"/>
    <property type="molecule type" value="Genomic_DNA"/>
</dbReference>
<dbReference type="SMART" id="SM00320">
    <property type="entry name" value="WD40"/>
    <property type="match status" value="6"/>
</dbReference>
<evidence type="ECO:0000256" key="6">
    <source>
        <dbReference type="ARBA" id="ARBA00023242"/>
    </source>
</evidence>
<dbReference type="InterPro" id="IPR036322">
    <property type="entry name" value="WD40_repeat_dom_sf"/>
</dbReference>
<feature type="region of interest" description="Disordered" evidence="8">
    <location>
        <begin position="434"/>
        <end position="534"/>
    </location>
</feature>
<evidence type="ECO:0000256" key="3">
    <source>
        <dbReference type="ARBA" id="ARBA00022737"/>
    </source>
</evidence>
<dbReference type="PROSITE" id="PS50294">
    <property type="entry name" value="WD_REPEATS_REGION"/>
    <property type="match status" value="4"/>
</dbReference>
<comment type="subcellular location">
    <subcellularLocation>
        <location evidence="1">Nucleus</location>
    </subcellularLocation>
</comment>
<proteinExistence type="predicted"/>
<feature type="compositionally biased region" description="Polar residues" evidence="8">
    <location>
        <begin position="524"/>
        <end position="534"/>
    </location>
</feature>
<dbReference type="Proteomes" id="UP001552299">
    <property type="component" value="Unassembled WGS sequence"/>
</dbReference>
<reference evidence="9 10" key="1">
    <citation type="journal article" date="2024" name="Plant Biotechnol. J.">
        <title>Dendrobium thyrsiflorum genome and its molecular insights into genes involved in important horticultural traits.</title>
        <authorList>
            <person name="Chen B."/>
            <person name="Wang J.Y."/>
            <person name="Zheng P.J."/>
            <person name="Li K.L."/>
            <person name="Liang Y.M."/>
            <person name="Chen X.F."/>
            <person name="Zhang C."/>
            <person name="Zhao X."/>
            <person name="He X."/>
            <person name="Zhang G.Q."/>
            <person name="Liu Z.J."/>
            <person name="Xu Q."/>
        </authorList>
    </citation>
    <scope>NUCLEOTIDE SEQUENCE [LARGE SCALE GENOMIC DNA]</scope>
    <source>
        <strain evidence="9">GZMU011</strain>
    </source>
</reference>
<feature type="compositionally biased region" description="Low complexity" evidence="8">
    <location>
        <begin position="487"/>
        <end position="507"/>
    </location>
</feature>
<evidence type="ECO:0000256" key="4">
    <source>
        <dbReference type="ARBA" id="ARBA00023015"/>
    </source>
</evidence>
<evidence type="ECO:0008006" key="11">
    <source>
        <dbReference type="Google" id="ProtNLM"/>
    </source>
</evidence>
<feature type="repeat" description="WD" evidence="7">
    <location>
        <begin position="634"/>
        <end position="669"/>
    </location>
</feature>
<dbReference type="Pfam" id="PF00400">
    <property type="entry name" value="WD40"/>
    <property type="match status" value="5"/>
</dbReference>
<keyword evidence="6" id="KW-0539">Nucleus</keyword>
<sequence length="876" mass="96242">MSQTNWEADKMLDVYIYDYLVKRNLQTSAKAFQAERKVSSDPVAIDAPGGFLFEWWSVFWDIFIARTNEKHSDVAASYIETQSMKAREQQQQQPQQSLPMPQQQQQQVQMQQLMLQRHAQQQQQQQQQQHQQQQQQQQQQRRDGSHLLNGSANGIVGCDPLMRQNTPTANALATKLYEERLKIPLHRDSLDDGSMKQRFGENVGQLLDASQASMLKSTVTSGQASGQILQGSASAISGALQPVQARSQQQSGGMQDIKSEMNPALTPRVAVPDGSLNGVPGSNQGGNNLTLKGWPLTGLDQLRSGIFQQKSFMQSPQTFHQLQFLSPQQQQLLLQAQPNLTSTSAADIDSKRLRMLISNRNIGLGKDSLENSITDAIPNVGSQILTGGPVLPRADTEMLIKKIAQLQQQQQQGGGQQNQQLQQLAMSNQQSLVSNPHLNQPEKMITGTTDGSMSNSFRGNDPASKNQSIRKRKQPVSSSGPANSSGTANTAGPSPSSAPSTPSTHTPGDVMPMNSNKPLMMFSSDATGTLTSPSNQLWDNKVHADMDRLVEDGSLDDNVESFLSHDDTDPRDAVGRCMDVTEGFTFNEIGSIRASSSKVVCCHFSSDGKLLATGGHDKKAVLWFTDNLKQKSTLEEHSFLITDVRFSPTMPRLATSSFDKTVRVWDVDNPGYSLRTFTGHSASVMSLDFHPNKEDLICSCDGEGEIRYWSINNGSYARVFKGGTAQMRFQPRLGRYLAAAAENIVSILDVETQNRLHSLQGHSKHVDSICWNPSGELLASVSEDSVRVWSLGSGREGECVHELSCSGNKFHSCVFHPTCPSLLVIGCYQSLEVWDMAEKKRMTLAAHEGLIASLAVSNANGLVASASHDKFVKLWK</sequence>
<feature type="compositionally biased region" description="Polar residues" evidence="8">
    <location>
        <begin position="446"/>
        <end position="467"/>
    </location>
</feature>
<keyword evidence="2 7" id="KW-0853">WD repeat</keyword>